<keyword evidence="3" id="KW-0539">Nucleus</keyword>
<evidence type="ECO:0000313" key="6">
    <source>
        <dbReference type="EMBL" id="KAK3675410.1"/>
    </source>
</evidence>
<dbReference type="AlphaFoldDB" id="A0AAE1C2B1"/>
<name>A0AAE1C2B1_9PEZI</name>
<feature type="compositionally biased region" description="Polar residues" evidence="4">
    <location>
        <begin position="9"/>
        <end position="19"/>
    </location>
</feature>
<keyword evidence="1" id="KW-0805">Transcription regulation</keyword>
<keyword evidence="2" id="KW-0804">Transcription</keyword>
<dbReference type="SMART" id="SM00906">
    <property type="entry name" value="Fungal_trans"/>
    <property type="match status" value="1"/>
</dbReference>
<dbReference type="Proteomes" id="UP001274830">
    <property type="component" value="Unassembled WGS sequence"/>
</dbReference>
<keyword evidence="7" id="KW-1185">Reference proteome</keyword>
<evidence type="ECO:0000256" key="4">
    <source>
        <dbReference type="SAM" id="MobiDB-lite"/>
    </source>
</evidence>
<feature type="region of interest" description="Disordered" evidence="4">
    <location>
        <begin position="1"/>
        <end position="22"/>
    </location>
</feature>
<proteinExistence type="predicted"/>
<dbReference type="PANTHER" id="PTHR47840:SF1">
    <property type="entry name" value="ZN(II)2CYS6 TRANSCRIPTION FACTOR (EUROFUNG)"/>
    <property type="match status" value="1"/>
</dbReference>
<dbReference type="GO" id="GO:0006351">
    <property type="term" value="P:DNA-templated transcription"/>
    <property type="evidence" value="ECO:0007669"/>
    <property type="project" value="InterPro"/>
</dbReference>
<gene>
    <name evidence="6" type="ORF">LTR78_004920</name>
</gene>
<comment type="caution">
    <text evidence="6">The sequence shown here is derived from an EMBL/GenBank/DDBJ whole genome shotgun (WGS) entry which is preliminary data.</text>
</comment>
<evidence type="ECO:0000313" key="7">
    <source>
        <dbReference type="Proteomes" id="UP001274830"/>
    </source>
</evidence>
<evidence type="ECO:0000256" key="3">
    <source>
        <dbReference type="ARBA" id="ARBA00023242"/>
    </source>
</evidence>
<sequence>MVHGVADSGNKSNPFTTGRTHQEATALRGLERAAMSGVGYEEPETRYHAHIIKLLLSALPSRNEIHRLWQAVTDSEKYHLSYYHHRSSCTSSSAGFPPEFGLSQPIQHPVILARRMLIFATALQGLPPVVDLGLSKNHVTIMDEVVEAVISLVNVNDALMGSLEALDNLMLQSMFHMNCGLLKRSWMTLRQAVMCAQILGLHRAGHHRFTVLDAAREYEPETMWHEIVYMERVGSLLLGLPTSTGMTVLVRLDLTKDIPHEKYLSTVLGNVAARILDRNQIQSPQQALDTTKSIDKEMISISEQMPSSYWRPLDFTGINKASADAFGEVQRAFSHASYYTLIIQLHTPYMLCPTYPTQTAYSRMACVNASREILSHEVALRSFTAITAFCRLSEFLALIAGVTLMLAHASSHCSQQAGNLLSHQRLRDRALVERVLECLEFMADLQQDLPAVRCIALLKDLLYIEEDAAHNHANLNPSGEQERSMMIVRMPFYGNVKISGRGIASVTLPGSEQEVGQSEGLHIGGIGSVRIVRPTTQAVKQVDTNVPPDGAAFSAYDSDVLPVQYQHNFDPSLDDWAFQGIDTAFFESLMREAGTST</sequence>
<evidence type="ECO:0000259" key="5">
    <source>
        <dbReference type="SMART" id="SM00906"/>
    </source>
</evidence>
<dbReference type="PANTHER" id="PTHR47840">
    <property type="entry name" value="ZN(II)2CYS6 TRANSCRIPTION FACTOR (EUROFUNG)-RELATED"/>
    <property type="match status" value="1"/>
</dbReference>
<protein>
    <recommendedName>
        <fullName evidence="5">Xylanolytic transcriptional activator regulatory domain-containing protein</fullName>
    </recommendedName>
</protein>
<organism evidence="6 7">
    <name type="scientific">Recurvomyces mirabilis</name>
    <dbReference type="NCBI Taxonomy" id="574656"/>
    <lineage>
        <taxon>Eukaryota</taxon>
        <taxon>Fungi</taxon>
        <taxon>Dikarya</taxon>
        <taxon>Ascomycota</taxon>
        <taxon>Pezizomycotina</taxon>
        <taxon>Dothideomycetes</taxon>
        <taxon>Dothideomycetidae</taxon>
        <taxon>Mycosphaerellales</taxon>
        <taxon>Teratosphaeriaceae</taxon>
        <taxon>Recurvomyces</taxon>
    </lineage>
</organism>
<dbReference type="CDD" id="cd12148">
    <property type="entry name" value="fungal_TF_MHR"/>
    <property type="match status" value="1"/>
</dbReference>
<reference evidence="6" key="1">
    <citation type="submission" date="2023-07" db="EMBL/GenBank/DDBJ databases">
        <title>Black Yeasts Isolated from many extreme environments.</title>
        <authorList>
            <person name="Coleine C."/>
            <person name="Stajich J.E."/>
            <person name="Selbmann L."/>
        </authorList>
    </citation>
    <scope>NUCLEOTIDE SEQUENCE</scope>
    <source>
        <strain evidence="6">CCFEE 5485</strain>
    </source>
</reference>
<dbReference type="EMBL" id="JAUTXT010000015">
    <property type="protein sequence ID" value="KAK3675410.1"/>
    <property type="molecule type" value="Genomic_DNA"/>
</dbReference>
<dbReference type="GO" id="GO:0008270">
    <property type="term" value="F:zinc ion binding"/>
    <property type="evidence" value="ECO:0007669"/>
    <property type="project" value="InterPro"/>
</dbReference>
<dbReference type="InterPro" id="IPR007219">
    <property type="entry name" value="XnlR_reg_dom"/>
</dbReference>
<feature type="domain" description="Xylanolytic transcriptional activator regulatory" evidence="5">
    <location>
        <begin position="185"/>
        <end position="265"/>
    </location>
</feature>
<dbReference type="GO" id="GO:0003677">
    <property type="term" value="F:DNA binding"/>
    <property type="evidence" value="ECO:0007669"/>
    <property type="project" value="InterPro"/>
</dbReference>
<accession>A0AAE1C2B1</accession>
<evidence type="ECO:0000256" key="2">
    <source>
        <dbReference type="ARBA" id="ARBA00023163"/>
    </source>
</evidence>
<evidence type="ECO:0000256" key="1">
    <source>
        <dbReference type="ARBA" id="ARBA00023015"/>
    </source>
</evidence>